<dbReference type="PROSITE" id="PS51186">
    <property type="entry name" value="GNAT"/>
    <property type="match status" value="1"/>
</dbReference>
<reference evidence="4 5" key="1">
    <citation type="submission" date="2017-04" db="EMBL/GenBank/DDBJ databases">
        <authorList>
            <person name="Afonso C.L."/>
            <person name="Miller P.J."/>
            <person name="Scott M.A."/>
            <person name="Spackman E."/>
            <person name="Goraichik I."/>
            <person name="Dimitrov K.M."/>
            <person name="Suarez D.L."/>
            <person name="Swayne D.E."/>
        </authorList>
    </citation>
    <scope>NUCLEOTIDE SEQUENCE [LARGE SCALE GENOMIC DNA]</scope>
    <source>
        <strain evidence="4 5">A2P</strain>
    </source>
</reference>
<gene>
    <name evidence="4" type="ORF">SAMN02982917_3144</name>
</gene>
<evidence type="ECO:0000313" key="4">
    <source>
        <dbReference type="EMBL" id="SMF62762.1"/>
    </source>
</evidence>
<dbReference type="SUPFAM" id="SSF55729">
    <property type="entry name" value="Acyl-CoA N-acyltransferases (Nat)"/>
    <property type="match status" value="1"/>
</dbReference>
<sequence length="189" mass="19866">MDSACLDARQRDGKSGAAAVTVRVLSSAEAHAALPGLTDVLLDCVDGGASVSFMAPLDRATAEAFWGQVAAGVERGERILLVAEDGKGVLGTVQLVVGQPPNQPHRADLSKMLVHRRARRRGVGAALMLAAEEAGRAAGKTLLVLDTASPEAERLYERAGWVKVGVIPNYALWPQGGLCDTTYFYKALG</sequence>
<dbReference type="GO" id="GO:0016747">
    <property type="term" value="F:acyltransferase activity, transferring groups other than amino-acyl groups"/>
    <property type="evidence" value="ECO:0007669"/>
    <property type="project" value="InterPro"/>
</dbReference>
<proteinExistence type="predicted"/>
<evidence type="ECO:0000313" key="5">
    <source>
        <dbReference type="Proteomes" id="UP000192936"/>
    </source>
</evidence>
<dbReference type="OrthoDB" id="3389160at2"/>
<accession>A0A1X7G2E1</accession>
<feature type="domain" description="N-acetyltransferase" evidence="3">
    <location>
        <begin position="20"/>
        <end position="189"/>
    </location>
</feature>
<dbReference type="InterPro" id="IPR000182">
    <property type="entry name" value="GNAT_dom"/>
</dbReference>
<protein>
    <submittedName>
        <fullName evidence="4">Acetyltransferase (GNAT) domain-containing protein</fullName>
    </submittedName>
</protein>
<evidence type="ECO:0000256" key="2">
    <source>
        <dbReference type="ARBA" id="ARBA00023315"/>
    </source>
</evidence>
<dbReference type="STRING" id="286727.SAMN02982917_3144"/>
<dbReference type="InterPro" id="IPR016181">
    <property type="entry name" value="Acyl_CoA_acyltransferase"/>
</dbReference>
<dbReference type="PANTHER" id="PTHR43877">
    <property type="entry name" value="AMINOALKYLPHOSPHONATE N-ACETYLTRANSFERASE-RELATED-RELATED"/>
    <property type="match status" value="1"/>
</dbReference>
<organism evidence="4 5">
    <name type="scientific">Azospirillum oryzae</name>
    <dbReference type="NCBI Taxonomy" id="286727"/>
    <lineage>
        <taxon>Bacteria</taxon>
        <taxon>Pseudomonadati</taxon>
        <taxon>Pseudomonadota</taxon>
        <taxon>Alphaproteobacteria</taxon>
        <taxon>Rhodospirillales</taxon>
        <taxon>Azospirillaceae</taxon>
        <taxon>Azospirillum</taxon>
    </lineage>
</organism>
<dbReference type="Proteomes" id="UP000192936">
    <property type="component" value="Unassembled WGS sequence"/>
</dbReference>
<name>A0A1X7G2E1_9PROT</name>
<dbReference type="AlphaFoldDB" id="A0A1X7G2E1"/>
<evidence type="ECO:0000259" key="3">
    <source>
        <dbReference type="PROSITE" id="PS51186"/>
    </source>
</evidence>
<dbReference type="PANTHER" id="PTHR43877:SF1">
    <property type="entry name" value="ACETYLTRANSFERASE"/>
    <property type="match status" value="1"/>
</dbReference>
<dbReference type="EMBL" id="FXAK01000007">
    <property type="protein sequence ID" value="SMF62762.1"/>
    <property type="molecule type" value="Genomic_DNA"/>
</dbReference>
<keyword evidence="2" id="KW-0012">Acyltransferase</keyword>
<keyword evidence="1 4" id="KW-0808">Transferase</keyword>
<dbReference type="Pfam" id="PF00583">
    <property type="entry name" value="Acetyltransf_1"/>
    <property type="match status" value="1"/>
</dbReference>
<dbReference type="RefSeq" id="WP_085086957.1">
    <property type="nucleotide sequence ID" value="NZ_FXAK01000007.1"/>
</dbReference>
<dbReference type="Gene3D" id="3.40.630.30">
    <property type="match status" value="1"/>
</dbReference>
<evidence type="ECO:0000256" key="1">
    <source>
        <dbReference type="ARBA" id="ARBA00022679"/>
    </source>
</evidence>
<dbReference type="InterPro" id="IPR050832">
    <property type="entry name" value="Bact_Acetyltransf"/>
</dbReference>